<dbReference type="Proteomes" id="UP000282388">
    <property type="component" value="Unassembled WGS sequence"/>
</dbReference>
<evidence type="ECO:0000313" key="3">
    <source>
        <dbReference type="EMBL" id="RKG34123.1"/>
    </source>
</evidence>
<keyword evidence="1" id="KW-0812">Transmembrane</keyword>
<dbReference type="EMBL" id="RAXV01000002">
    <property type="protein sequence ID" value="RKG34123.1"/>
    <property type="molecule type" value="Genomic_DNA"/>
</dbReference>
<evidence type="ECO:0000313" key="4">
    <source>
        <dbReference type="Proteomes" id="UP000282388"/>
    </source>
</evidence>
<keyword evidence="4" id="KW-1185">Reference proteome</keyword>
<dbReference type="Pfam" id="PF13717">
    <property type="entry name" value="Zn_ribbon_4"/>
    <property type="match status" value="1"/>
</dbReference>
<accession>A0A3A8F0B0</accession>
<keyword evidence="1" id="KW-0472">Membrane</keyword>
<dbReference type="AlphaFoldDB" id="A0A3A8F0B0"/>
<dbReference type="InterPro" id="IPR011723">
    <property type="entry name" value="Znf/thioredoxin_put"/>
</dbReference>
<dbReference type="RefSeq" id="WP_120401326.1">
    <property type="nucleotide sequence ID" value="NZ_RAXV01000002.1"/>
</dbReference>
<keyword evidence="1" id="KW-1133">Transmembrane helix</keyword>
<feature type="transmembrane region" description="Helical" evidence="1">
    <location>
        <begin position="142"/>
        <end position="165"/>
    </location>
</feature>
<proteinExistence type="predicted"/>
<sequence>MSSKQTYCPSCSTTYRISVAQLTMSQGMVCCPKCSNTFNALSYLLNVNKEQFIPSLNEAMKPVMTTEPVDVEKVNREADNLPSPLQANTNGMLAIFDKKVENSNIDLKTYLNNLNYFSTDPIGNFPALNWSDKQEQKQKRSVLSYFGWTLVNILLFSTLLFQFFWFNPHYLNGSPIMSAAFNSVCSVFNCSKFDEQYMLLNLKKVKVSPTAKNEVTFSGELVNFHTRSLSLPIIRVKLKDNGQEFAVYNLQPQEYLIGSLSSIKRIPTNTPFRLKFTLPHSRKSFDSYTLEIIRP</sequence>
<dbReference type="Pfam" id="PF11906">
    <property type="entry name" value="DUF3426"/>
    <property type="match status" value="1"/>
</dbReference>
<name>A0A3A8F0B0_9GAMM</name>
<reference evidence="3 4" key="1">
    <citation type="submission" date="2018-09" db="EMBL/GenBank/DDBJ databases">
        <title>The draft genome of Acinetobacter spp. strains.</title>
        <authorList>
            <person name="Qin J."/>
            <person name="Feng Y."/>
            <person name="Zong Z."/>
        </authorList>
    </citation>
    <scope>NUCLEOTIDE SEQUENCE [LARGE SCALE GENOMIC DNA]</scope>
    <source>
        <strain evidence="3 4">WCHAc060012</strain>
    </source>
</reference>
<evidence type="ECO:0000256" key="1">
    <source>
        <dbReference type="SAM" id="Phobius"/>
    </source>
</evidence>
<gene>
    <name evidence="3" type="ORF">D7V32_02410</name>
</gene>
<comment type="caution">
    <text evidence="3">The sequence shown here is derived from an EMBL/GenBank/DDBJ whole genome shotgun (WGS) entry which is preliminary data.</text>
</comment>
<dbReference type="NCBIfam" id="TIGR02098">
    <property type="entry name" value="MJ0042_CXXC"/>
    <property type="match status" value="1"/>
</dbReference>
<feature type="domain" description="Zinc finger/thioredoxin putative" evidence="2">
    <location>
        <begin position="6"/>
        <end position="39"/>
    </location>
</feature>
<organism evidence="3 4">
    <name type="scientific">Acinetobacter tianfuensis</name>
    <dbReference type="NCBI Taxonomy" id="2419603"/>
    <lineage>
        <taxon>Bacteria</taxon>
        <taxon>Pseudomonadati</taxon>
        <taxon>Pseudomonadota</taxon>
        <taxon>Gammaproteobacteria</taxon>
        <taxon>Moraxellales</taxon>
        <taxon>Moraxellaceae</taxon>
        <taxon>Acinetobacter</taxon>
    </lineage>
</organism>
<protein>
    <submittedName>
        <fullName evidence="3">DUF3426 domain-containing protein</fullName>
    </submittedName>
</protein>
<dbReference type="OrthoDB" id="5294582at2"/>
<evidence type="ECO:0000259" key="2">
    <source>
        <dbReference type="Pfam" id="PF13717"/>
    </source>
</evidence>
<dbReference type="InterPro" id="IPR021834">
    <property type="entry name" value="DUF3426"/>
</dbReference>